<feature type="region of interest" description="Disordered" evidence="1">
    <location>
        <begin position="339"/>
        <end position="363"/>
    </location>
</feature>
<protein>
    <submittedName>
        <fullName evidence="2">Uncharacterized protein</fullName>
    </submittedName>
</protein>
<evidence type="ECO:0000313" key="2">
    <source>
        <dbReference type="EMBL" id="KAK2641480.1"/>
    </source>
</evidence>
<dbReference type="AlphaFoldDB" id="A0AAD9TSK0"/>
<name>A0AAD9TSK0_9ROSI</name>
<dbReference type="Proteomes" id="UP001280121">
    <property type="component" value="Unassembled WGS sequence"/>
</dbReference>
<sequence>MVGGRKWKQVATVGGRPSKKRRQTSVVPSVNGKGKGELITEFPNLEDPERWALFSRRTIWPERGIYMTIFGNTFIPDTVNTMQWIRYVMTPNMAAQELVREFYYAMVPYQFLQRVPMIVQGRPVQITSHGINQWLDTPTDLSHLVDGLPKNEHFEPWNWELAADLRLDGDLAWNDHRYPLLHSQLKLDEGFWGGHSTKGHLPFPYLITHFCEVTGINFHGGGWTMFPPMTDMGKQVYNDLAKHRGAKLLRDQGDECALEDDPNDSDYNAEVDTDVVEDDTGPMIDRMLRAIQDMSLMIKVNHRTYMDQFTYIHDRMDDFQKGLGDAGIIIPVMGLRPTEHSANGSRGSFEQAPPAPTMPPQDP</sequence>
<feature type="compositionally biased region" description="Pro residues" evidence="1">
    <location>
        <begin position="353"/>
        <end position="363"/>
    </location>
</feature>
<evidence type="ECO:0000256" key="1">
    <source>
        <dbReference type="SAM" id="MobiDB-lite"/>
    </source>
</evidence>
<evidence type="ECO:0000313" key="3">
    <source>
        <dbReference type="Proteomes" id="UP001280121"/>
    </source>
</evidence>
<comment type="caution">
    <text evidence="2">The sequence shown here is derived from an EMBL/GenBank/DDBJ whole genome shotgun (WGS) entry which is preliminary data.</text>
</comment>
<gene>
    <name evidence="2" type="ORF">Ddye_023243</name>
</gene>
<organism evidence="2 3">
    <name type="scientific">Dipteronia dyeriana</name>
    <dbReference type="NCBI Taxonomy" id="168575"/>
    <lineage>
        <taxon>Eukaryota</taxon>
        <taxon>Viridiplantae</taxon>
        <taxon>Streptophyta</taxon>
        <taxon>Embryophyta</taxon>
        <taxon>Tracheophyta</taxon>
        <taxon>Spermatophyta</taxon>
        <taxon>Magnoliopsida</taxon>
        <taxon>eudicotyledons</taxon>
        <taxon>Gunneridae</taxon>
        <taxon>Pentapetalae</taxon>
        <taxon>rosids</taxon>
        <taxon>malvids</taxon>
        <taxon>Sapindales</taxon>
        <taxon>Sapindaceae</taxon>
        <taxon>Hippocastanoideae</taxon>
        <taxon>Acereae</taxon>
        <taxon>Dipteronia</taxon>
    </lineage>
</organism>
<proteinExistence type="predicted"/>
<reference evidence="2" key="1">
    <citation type="journal article" date="2023" name="Plant J.">
        <title>Genome sequences and population genomics provide insights into the demographic history, inbreeding, and mutation load of two 'living fossil' tree species of Dipteronia.</title>
        <authorList>
            <person name="Feng Y."/>
            <person name="Comes H.P."/>
            <person name="Chen J."/>
            <person name="Zhu S."/>
            <person name="Lu R."/>
            <person name="Zhang X."/>
            <person name="Li P."/>
            <person name="Qiu J."/>
            <person name="Olsen K.M."/>
            <person name="Qiu Y."/>
        </authorList>
    </citation>
    <scope>NUCLEOTIDE SEQUENCE</scope>
    <source>
        <strain evidence="2">KIB01</strain>
    </source>
</reference>
<dbReference type="EMBL" id="JANJYI010000007">
    <property type="protein sequence ID" value="KAK2641480.1"/>
    <property type="molecule type" value="Genomic_DNA"/>
</dbReference>
<accession>A0AAD9TSK0</accession>
<keyword evidence="3" id="KW-1185">Reference proteome</keyword>